<proteinExistence type="predicted"/>
<dbReference type="PANTHER" id="PTHR33481">
    <property type="entry name" value="REVERSE TRANSCRIPTASE"/>
    <property type="match status" value="1"/>
</dbReference>
<dbReference type="SUPFAM" id="SSF53098">
    <property type="entry name" value="Ribonuclease H-like"/>
    <property type="match status" value="1"/>
</dbReference>
<organism evidence="3 4">
    <name type="scientific">Talaromyces stipitatus (strain ATCC 10500 / CBS 375.48 / QM 6759 / NRRL 1006)</name>
    <name type="common">Penicillium stipitatum</name>
    <dbReference type="NCBI Taxonomy" id="441959"/>
    <lineage>
        <taxon>Eukaryota</taxon>
        <taxon>Fungi</taxon>
        <taxon>Dikarya</taxon>
        <taxon>Ascomycota</taxon>
        <taxon>Pezizomycotina</taxon>
        <taxon>Eurotiomycetes</taxon>
        <taxon>Eurotiomycetidae</taxon>
        <taxon>Eurotiales</taxon>
        <taxon>Trichocomaceae</taxon>
        <taxon>Talaromyces</taxon>
        <taxon>Talaromyces sect. Talaromyces</taxon>
    </lineage>
</organism>
<dbReference type="GO" id="GO:0004523">
    <property type="term" value="F:RNA-DNA hybrid ribonuclease activity"/>
    <property type="evidence" value="ECO:0007669"/>
    <property type="project" value="InterPro"/>
</dbReference>
<dbReference type="Pfam" id="PF00075">
    <property type="entry name" value="RNase_H"/>
    <property type="match status" value="1"/>
</dbReference>
<name>B8MF20_TALSN</name>
<dbReference type="InterPro" id="IPR036397">
    <property type="entry name" value="RNaseH_sf"/>
</dbReference>
<dbReference type="OrthoDB" id="4357294at2759"/>
<dbReference type="Gene3D" id="3.30.420.10">
    <property type="entry name" value="Ribonuclease H-like superfamily/Ribonuclease H"/>
    <property type="match status" value="1"/>
</dbReference>
<dbReference type="VEuPathDB" id="FungiDB:TSTA_009140"/>
<dbReference type="RefSeq" id="XP_002483023.1">
    <property type="nucleotide sequence ID" value="XM_002482978.1"/>
</dbReference>
<evidence type="ECO:0000256" key="1">
    <source>
        <dbReference type="SAM" id="MobiDB-lite"/>
    </source>
</evidence>
<dbReference type="STRING" id="441959.B8MF20"/>
<dbReference type="HOGENOM" id="CLU_000680_26_0_1"/>
<reference evidence="4" key="1">
    <citation type="journal article" date="2015" name="Genome Announc.">
        <title>Genome sequence of the AIDS-associated pathogen Penicillium marneffei (ATCC18224) and its near taxonomic relative Talaromyces stipitatus (ATCC10500).</title>
        <authorList>
            <person name="Nierman W.C."/>
            <person name="Fedorova-Abrams N.D."/>
            <person name="Andrianopoulos A."/>
        </authorList>
    </citation>
    <scope>NUCLEOTIDE SEQUENCE [LARGE SCALE GENOMIC DNA]</scope>
    <source>
        <strain evidence="4">ATCC 10500 / CBS 375.48 / QM 6759 / NRRL 1006</strain>
    </source>
</reference>
<dbReference type="InterPro" id="IPR012337">
    <property type="entry name" value="RNaseH-like_sf"/>
</dbReference>
<gene>
    <name evidence="3" type="ORF">TSTA_009140</name>
</gene>
<evidence type="ECO:0000313" key="3">
    <source>
        <dbReference type="EMBL" id="EED15789.1"/>
    </source>
</evidence>
<dbReference type="AlphaFoldDB" id="B8MF20"/>
<evidence type="ECO:0000259" key="2">
    <source>
        <dbReference type="PROSITE" id="PS50879"/>
    </source>
</evidence>
<dbReference type="GeneID" id="8100775"/>
<evidence type="ECO:0000313" key="4">
    <source>
        <dbReference type="Proteomes" id="UP000001745"/>
    </source>
</evidence>
<accession>B8MF20</accession>
<dbReference type="InterPro" id="IPR002156">
    <property type="entry name" value="RNaseH_domain"/>
</dbReference>
<dbReference type="Proteomes" id="UP000001745">
    <property type="component" value="Unassembled WGS sequence"/>
</dbReference>
<dbReference type="PhylomeDB" id="B8MF20"/>
<dbReference type="EMBL" id="EQ962656">
    <property type="protein sequence ID" value="EED15789.1"/>
    <property type="molecule type" value="Genomic_DNA"/>
</dbReference>
<dbReference type="PROSITE" id="PS50879">
    <property type="entry name" value="RNASE_H_1"/>
    <property type="match status" value="1"/>
</dbReference>
<feature type="domain" description="RNase H type-1" evidence="2">
    <location>
        <begin position="84"/>
        <end position="230"/>
    </location>
</feature>
<dbReference type="InParanoid" id="B8MF20"/>
<dbReference type="OMA" id="PWTIQES"/>
<protein>
    <recommendedName>
        <fullName evidence="2">RNase H type-1 domain-containing protein</fullName>
    </recommendedName>
</protein>
<dbReference type="GO" id="GO:0003676">
    <property type="term" value="F:nucleic acid binding"/>
    <property type="evidence" value="ECO:0007669"/>
    <property type="project" value="InterPro"/>
</dbReference>
<dbReference type="CDD" id="cd09276">
    <property type="entry name" value="Rnase_HI_RT_non_LTR"/>
    <property type="match status" value="1"/>
</dbReference>
<sequence length="384" mass="42572">MGHGDLKPEVYPSAAYIPVGIGGKRASHEPRPLNIHTHTHTHTLHPPWTIQESREAALTRVGAPEGRTKEQAADNFQIFLQSIPENDIIIYSDGSKLDSGQTGGGFVGFQANSQILRHSFPLGPNKEVFDAEAEAARAGLEAAAAHPTAQRASNLWICLDNLEVAIHLLSSTTGSSQAVFEEFRTLADTWPTRRRLPQTERGSIRIRWVPGHADIPGNEAADQAAKEGANKTPSSSLPWSYAALKRHTKSHDFLKAQTHWQSAAPQAYQDLEITTFPRRPEELKLPHPLLGRILAARSKHGDFADYHERFNHQDAHLSCRCGTRKSPIHFIFCQIAKRKAPRFPGNLSEVIPFLLGTPKGAIQLAAWFSETQFFEDICPRRPPS</sequence>
<keyword evidence="4" id="KW-1185">Reference proteome</keyword>
<dbReference type="PANTHER" id="PTHR33481:SF1">
    <property type="entry name" value="ENDONUCLEASE_EXONUCLEASE_PHOSPHATASE DOMAIN-CONTAINING PROTEIN-RELATED"/>
    <property type="match status" value="1"/>
</dbReference>
<feature type="region of interest" description="Disordered" evidence="1">
    <location>
        <begin position="215"/>
        <end position="234"/>
    </location>
</feature>